<dbReference type="EMBL" id="OZ021741">
    <property type="protein sequence ID" value="CAK9325907.1"/>
    <property type="molecule type" value="Genomic_DNA"/>
</dbReference>
<evidence type="ECO:0000313" key="3">
    <source>
        <dbReference type="Proteomes" id="UP001642487"/>
    </source>
</evidence>
<protein>
    <submittedName>
        <fullName evidence="2">Uncharacterized protein</fullName>
    </submittedName>
</protein>
<accession>A0ABP0YZD8</accession>
<evidence type="ECO:0000313" key="2">
    <source>
        <dbReference type="EMBL" id="CAK9325907.1"/>
    </source>
</evidence>
<feature type="region of interest" description="Disordered" evidence="1">
    <location>
        <begin position="1"/>
        <end position="31"/>
    </location>
</feature>
<gene>
    <name evidence="2" type="ORF">CITCOLO1_LOCUS18183</name>
</gene>
<sequence>MESKPKSLRRQRLNTAVDISKQSHPREQCRDVVHSVSKTLQKFMDAKRSKGQKCAQQTGVATHYADAHNATHRSSIRQQRCRTLKLMDNKCIRREHRSTTPMLLQEIECRSATQIL</sequence>
<name>A0ABP0YZD8_9ROSI</name>
<reference evidence="2 3" key="1">
    <citation type="submission" date="2024-03" db="EMBL/GenBank/DDBJ databases">
        <authorList>
            <person name="Gkanogiannis A."/>
            <person name="Becerra Lopez-Lavalle L."/>
        </authorList>
    </citation>
    <scope>NUCLEOTIDE SEQUENCE [LARGE SCALE GENOMIC DNA]</scope>
</reference>
<feature type="compositionally biased region" description="Basic residues" evidence="1">
    <location>
        <begin position="1"/>
        <end position="12"/>
    </location>
</feature>
<keyword evidence="3" id="KW-1185">Reference proteome</keyword>
<proteinExistence type="predicted"/>
<evidence type="ECO:0000256" key="1">
    <source>
        <dbReference type="SAM" id="MobiDB-lite"/>
    </source>
</evidence>
<organism evidence="2 3">
    <name type="scientific">Citrullus colocynthis</name>
    <name type="common">colocynth</name>
    <dbReference type="NCBI Taxonomy" id="252529"/>
    <lineage>
        <taxon>Eukaryota</taxon>
        <taxon>Viridiplantae</taxon>
        <taxon>Streptophyta</taxon>
        <taxon>Embryophyta</taxon>
        <taxon>Tracheophyta</taxon>
        <taxon>Spermatophyta</taxon>
        <taxon>Magnoliopsida</taxon>
        <taxon>eudicotyledons</taxon>
        <taxon>Gunneridae</taxon>
        <taxon>Pentapetalae</taxon>
        <taxon>rosids</taxon>
        <taxon>fabids</taxon>
        <taxon>Cucurbitales</taxon>
        <taxon>Cucurbitaceae</taxon>
        <taxon>Benincaseae</taxon>
        <taxon>Citrullus</taxon>
    </lineage>
</organism>
<dbReference type="Proteomes" id="UP001642487">
    <property type="component" value="Chromosome 7"/>
</dbReference>